<dbReference type="AlphaFoldDB" id="A0A0B4XKA4"/>
<feature type="signal peptide" evidence="1">
    <location>
        <begin position="1"/>
        <end position="19"/>
    </location>
</feature>
<evidence type="ECO:0000256" key="1">
    <source>
        <dbReference type="SAM" id="SignalP"/>
    </source>
</evidence>
<sequence length="180" mass="19510">MIRKCAGIVLMGLALSVHAQTEQATPPADEQAASPALQEINALGEVAMQTGLQAIQESGGLYPFAIIGRTDGQTQLVGYQGDPALRPPAEEWGEALFLRLREMAAGDDTIKVAALVRLHNVPAKEEGEPPIPGLWVLVDHRDERAWVLFMPFLPNEDTGKRTPGEVIYYATDQPLFPVGD</sequence>
<gene>
    <name evidence="2" type="ORF">S7S_05480</name>
</gene>
<keyword evidence="3" id="KW-1185">Reference proteome</keyword>
<keyword evidence="1" id="KW-0732">Signal</keyword>
<dbReference type="HOGENOM" id="CLU_1493181_0_0_6"/>
<dbReference type="OrthoDB" id="6077620at2"/>
<dbReference type="EMBL" id="CP004387">
    <property type="protein sequence ID" value="AJD47516.1"/>
    <property type="molecule type" value="Genomic_DNA"/>
</dbReference>
<dbReference type="RefSeq" id="WP_008737499.1">
    <property type="nucleotide sequence ID" value="NZ_CP004387.1"/>
</dbReference>
<dbReference type="Proteomes" id="UP000006764">
    <property type="component" value="Chromosome"/>
</dbReference>
<dbReference type="STRING" id="391936.S7S_05480"/>
<name>A0A0B4XKA4_9GAMM</name>
<dbReference type="KEGG" id="apac:S7S_05480"/>
<evidence type="ECO:0000313" key="2">
    <source>
        <dbReference type="EMBL" id="AJD47516.1"/>
    </source>
</evidence>
<reference evidence="2 3" key="1">
    <citation type="journal article" date="2012" name="J. Bacteriol.">
        <title>Genome sequence of an alkane-degrading bacterium, Alcanivorax pacificus type strain W11-5, isolated from deep sea sediment.</title>
        <authorList>
            <person name="Lai Q."/>
            <person name="Shao Z."/>
        </authorList>
    </citation>
    <scope>NUCLEOTIDE SEQUENCE [LARGE SCALE GENOMIC DNA]</scope>
    <source>
        <strain evidence="2 3">W11-5</strain>
    </source>
</reference>
<feature type="chain" id="PRO_5002098903" evidence="1">
    <location>
        <begin position="20"/>
        <end position="180"/>
    </location>
</feature>
<accession>A0A0B4XKA4</accession>
<protein>
    <submittedName>
        <fullName evidence="2">Uncharacterized protein</fullName>
    </submittedName>
</protein>
<evidence type="ECO:0000313" key="3">
    <source>
        <dbReference type="Proteomes" id="UP000006764"/>
    </source>
</evidence>
<proteinExistence type="predicted"/>
<organism evidence="2 3">
    <name type="scientific">Isoalcanivorax pacificus W11-5</name>
    <dbReference type="NCBI Taxonomy" id="391936"/>
    <lineage>
        <taxon>Bacteria</taxon>
        <taxon>Pseudomonadati</taxon>
        <taxon>Pseudomonadota</taxon>
        <taxon>Gammaproteobacteria</taxon>
        <taxon>Oceanospirillales</taxon>
        <taxon>Alcanivoracaceae</taxon>
        <taxon>Isoalcanivorax</taxon>
    </lineage>
</organism>